<dbReference type="PANTHER" id="PTHR43156:SF2">
    <property type="entry name" value="STAGE II SPORULATION PROTEIN E"/>
    <property type="match status" value="1"/>
</dbReference>
<feature type="domain" description="PPM-type phosphatase" evidence="3">
    <location>
        <begin position="234"/>
        <end position="448"/>
    </location>
</feature>
<dbReference type="InterPro" id="IPR029016">
    <property type="entry name" value="GAF-like_dom_sf"/>
</dbReference>
<gene>
    <name evidence="4" type="ORF">HCN51_18575</name>
</gene>
<feature type="domain" description="GAF" evidence="2">
    <location>
        <begin position="67"/>
        <end position="214"/>
    </location>
</feature>
<dbReference type="Proteomes" id="UP000696294">
    <property type="component" value="Unassembled WGS sequence"/>
</dbReference>
<dbReference type="Pfam" id="PF07228">
    <property type="entry name" value="SpoIIE"/>
    <property type="match status" value="1"/>
</dbReference>
<dbReference type="PANTHER" id="PTHR43156">
    <property type="entry name" value="STAGE II SPORULATION PROTEIN E-RELATED"/>
    <property type="match status" value="1"/>
</dbReference>
<dbReference type="Gene3D" id="3.60.40.10">
    <property type="entry name" value="PPM-type phosphatase domain"/>
    <property type="match status" value="1"/>
</dbReference>
<dbReference type="SMART" id="SM00065">
    <property type="entry name" value="GAF"/>
    <property type="match status" value="1"/>
</dbReference>
<reference evidence="4 5" key="1">
    <citation type="submission" date="2020-03" db="EMBL/GenBank/DDBJ databases">
        <title>WGS of actinomycetes isolated from Thailand.</title>
        <authorList>
            <person name="Thawai C."/>
        </authorList>
    </citation>
    <scope>NUCLEOTIDE SEQUENCE [LARGE SCALE GENOMIC DNA]</scope>
    <source>
        <strain evidence="4 5">FMUSA5-5</strain>
    </source>
</reference>
<proteinExistence type="predicted"/>
<dbReference type="EMBL" id="JAATEP010000012">
    <property type="protein sequence ID" value="NJP91438.1"/>
    <property type="molecule type" value="Genomic_DNA"/>
</dbReference>
<organism evidence="4 5">
    <name type="scientific">Nonomuraea composti</name>
    <dbReference type="NCBI Taxonomy" id="2720023"/>
    <lineage>
        <taxon>Bacteria</taxon>
        <taxon>Bacillati</taxon>
        <taxon>Actinomycetota</taxon>
        <taxon>Actinomycetes</taxon>
        <taxon>Streptosporangiales</taxon>
        <taxon>Streptosporangiaceae</taxon>
        <taxon>Nonomuraea</taxon>
    </lineage>
</organism>
<dbReference type="SMART" id="SM00331">
    <property type="entry name" value="PP2C_SIG"/>
    <property type="match status" value="1"/>
</dbReference>
<dbReference type="InterPro" id="IPR003018">
    <property type="entry name" value="GAF"/>
</dbReference>
<sequence>MGHEAGGSNSGGVVGGEPAGGVFGGELGGLGAENLQRLQESLGQIRHLHDRMRRLLEAVLAISSELELNAALRTIVEVSADLVDARYGALGVLNEEGEFADLFTCGVTQEVYDAIGRMPTTHGLLGELVACPRPMRVDDVRAHPHFREFPPGHPVMRTLLGTPLLVRGTVYGNMYFADKRSGGPFTDDDERIIAALASAASVAIENARLYQRIRRSTEDFQRSLLPDLPDLGVLHACARYRPSSSLPEIGGDWYDAIVLPDGVPCLMVGDVMGHDLKSATVMSRISNMLRVIAYEHCEPPSHILRRLDEVLHGLHGGPMATVLLARLERPAGSGWRLRWSSAGHPPALLIPADGPVRYLSADSGHPLGVLPDLPRPDHDDPIPAGSTLIMYTDGLVEDPAHSIDDGLDSLARRAAEHRHLPLEKLCERLLAHRGDHFTDDVALLALRLAPDDRPMLSPSPPWTSA</sequence>
<evidence type="ECO:0000256" key="1">
    <source>
        <dbReference type="ARBA" id="ARBA00022801"/>
    </source>
</evidence>
<evidence type="ECO:0000313" key="4">
    <source>
        <dbReference type="EMBL" id="NJP91438.1"/>
    </source>
</evidence>
<comment type="caution">
    <text evidence="4">The sequence shown here is derived from an EMBL/GenBank/DDBJ whole genome shotgun (WGS) entry which is preliminary data.</text>
</comment>
<dbReference type="InterPro" id="IPR052016">
    <property type="entry name" value="Bact_Sigma-Reg"/>
</dbReference>
<evidence type="ECO:0000259" key="2">
    <source>
        <dbReference type="SMART" id="SM00065"/>
    </source>
</evidence>
<dbReference type="SUPFAM" id="SSF81606">
    <property type="entry name" value="PP2C-like"/>
    <property type="match status" value="1"/>
</dbReference>
<accession>A0ABX1B943</accession>
<keyword evidence="5" id="KW-1185">Reference proteome</keyword>
<evidence type="ECO:0000259" key="3">
    <source>
        <dbReference type="SMART" id="SM00331"/>
    </source>
</evidence>
<protein>
    <submittedName>
        <fullName evidence="4">SpoIIE family protein phosphatase</fullName>
    </submittedName>
</protein>
<name>A0ABX1B943_9ACTN</name>
<dbReference type="Gene3D" id="3.30.450.40">
    <property type="match status" value="1"/>
</dbReference>
<dbReference type="InterPro" id="IPR001932">
    <property type="entry name" value="PPM-type_phosphatase-like_dom"/>
</dbReference>
<evidence type="ECO:0000313" key="5">
    <source>
        <dbReference type="Proteomes" id="UP000696294"/>
    </source>
</evidence>
<keyword evidence="1" id="KW-0378">Hydrolase</keyword>
<dbReference type="InterPro" id="IPR036457">
    <property type="entry name" value="PPM-type-like_dom_sf"/>
</dbReference>
<dbReference type="SUPFAM" id="SSF55781">
    <property type="entry name" value="GAF domain-like"/>
    <property type="match status" value="1"/>
</dbReference>
<dbReference type="Pfam" id="PF13185">
    <property type="entry name" value="GAF_2"/>
    <property type="match status" value="1"/>
</dbReference>